<feature type="region of interest" description="Disordered" evidence="1">
    <location>
        <begin position="66"/>
        <end position="86"/>
    </location>
</feature>
<gene>
    <name evidence="2" type="ORF">METZ01_LOCUS9803</name>
</gene>
<proteinExistence type="predicted"/>
<evidence type="ECO:0000256" key="1">
    <source>
        <dbReference type="SAM" id="MobiDB-lite"/>
    </source>
</evidence>
<dbReference type="EMBL" id="UINC01000532">
    <property type="protein sequence ID" value="SUZ56949.1"/>
    <property type="molecule type" value="Genomic_DNA"/>
</dbReference>
<accession>A0A381NRI9</accession>
<name>A0A381NRI9_9ZZZZ</name>
<organism evidence="2">
    <name type="scientific">marine metagenome</name>
    <dbReference type="NCBI Taxonomy" id="408172"/>
    <lineage>
        <taxon>unclassified sequences</taxon>
        <taxon>metagenomes</taxon>
        <taxon>ecological metagenomes</taxon>
    </lineage>
</organism>
<feature type="compositionally biased region" description="Basic and acidic residues" evidence="1">
    <location>
        <begin position="66"/>
        <end position="76"/>
    </location>
</feature>
<reference evidence="2" key="1">
    <citation type="submission" date="2018-05" db="EMBL/GenBank/DDBJ databases">
        <authorList>
            <person name="Lanie J.A."/>
            <person name="Ng W.-L."/>
            <person name="Kazmierczak K.M."/>
            <person name="Andrzejewski T.M."/>
            <person name="Davidsen T.M."/>
            <person name="Wayne K.J."/>
            <person name="Tettelin H."/>
            <person name="Glass J.I."/>
            <person name="Rusch D."/>
            <person name="Podicherti R."/>
            <person name="Tsui H.-C.T."/>
            <person name="Winkler M.E."/>
        </authorList>
    </citation>
    <scope>NUCLEOTIDE SEQUENCE</scope>
</reference>
<dbReference type="AlphaFoldDB" id="A0A381NRI9"/>
<sequence length="86" mass="9685">MTDDFRQRVEAAKGQTTPVEVTISKEQMDAEPKILLIETRLKENVPLSEQAENVVFMSVEDLDAAAEDRSRLDPRLSDPNVQIITT</sequence>
<protein>
    <submittedName>
        <fullName evidence="2">Uncharacterized protein</fullName>
    </submittedName>
</protein>
<evidence type="ECO:0000313" key="2">
    <source>
        <dbReference type="EMBL" id="SUZ56949.1"/>
    </source>
</evidence>